<name>A0ABT2E7P7_9ENTR</name>
<dbReference type="RefSeq" id="WP_258990441.1">
    <property type="nucleotide sequence ID" value="NZ_JALIGE010000076.1"/>
</dbReference>
<keyword evidence="3" id="KW-1185">Reference proteome</keyword>
<feature type="region of interest" description="Disordered" evidence="1">
    <location>
        <begin position="92"/>
        <end position="131"/>
    </location>
</feature>
<evidence type="ECO:0000256" key="1">
    <source>
        <dbReference type="SAM" id="MobiDB-lite"/>
    </source>
</evidence>
<evidence type="ECO:0000313" key="3">
    <source>
        <dbReference type="Proteomes" id="UP001205357"/>
    </source>
</evidence>
<gene>
    <name evidence="2" type="ORF">MUU47_22825</name>
</gene>
<organism evidence="2 3">
    <name type="scientific">Scandinavium hiltneri</name>
    <dbReference type="NCBI Taxonomy" id="2926519"/>
    <lineage>
        <taxon>Bacteria</taxon>
        <taxon>Pseudomonadati</taxon>
        <taxon>Pseudomonadota</taxon>
        <taxon>Gammaproteobacteria</taxon>
        <taxon>Enterobacterales</taxon>
        <taxon>Enterobacteriaceae</taxon>
        <taxon>Scandinavium</taxon>
    </lineage>
</organism>
<reference evidence="2 3" key="1">
    <citation type="submission" date="2022-04" db="EMBL/GenBank/DDBJ databases">
        <title>Proposal of a three novel species of Scandinavium, Scandinavium hiltneri, Scandinavium manionii, Scandinavium tedordense.</title>
        <authorList>
            <person name="Maddock D.W."/>
            <person name="Brady C.L."/>
            <person name="Denman S."/>
            <person name="Arnold D."/>
        </authorList>
    </citation>
    <scope>NUCLEOTIDE SEQUENCE [LARGE SCALE GENOMIC DNA]</scope>
    <source>
        <strain evidence="2 3">H11S7</strain>
    </source>
</reference>
<dbReference type="Proteomes" id="UP001205357">
    <property type="component" value="Unassembled WGS sequence"/>
</dbReference>
<feature type="compositionally biased region" description="Basic residues" evidence="1">
    <location>
        <begin position="92"/>
        <end position="108"/>
    </location>
</feature>
<accession>A0ABT2E7P7</accession>
<comment type="caution">
    <text evidence="2">The sequence shown here is derived from an EMBL/GenBank/DDBJ whole genome shotgun (WGS) entry which is preliminary data.</text>
</comment>
<proteinExistence type="predicted"/>
<protein>
    <submittedName>
        <fullName evidence="2">Uncharacterized protein</fullName>
    </submittedName>
</protein>
<evidence type="ECO:0000313" key="2">
    <source>
        <dbReference type="EMBL" id="MCS2163910.1"/>
    </source>
</evidence>
<feature type="compositionally biased region" description="Low complexity" evidence="1">
    <location>
        <begin position="109"/>
        <end position="131"/>
    </location>
</feature>
<sequence>MLISIPPDKADELVEVPLYELTPLDHENVDEPVRHSQSQRKNTVSLEIFETEMSSIKKSCDEIIAWLKKFLNRVNLAKRYLADAAATVKKKVLPVTHRRSARSHRSKSVAKSTASNSSSDGSDPDPASPPAVSLSIKVKSVFSIGTVFTNRLSPEGA</sequence>
<dbReference type="EMBL" id="JALIGE010000076">
    <property type="protein sequence ID" value="MCS2163910.1"/>
    <property type="molecule type" value="Genomic_DNA"/>
</dbReference>